<dbReference type="EMBL" id="SMFK01000005">
    <property type="protein sequence ID" value="TDD96927.1"/>
    <property type="molecule type" value="Genomic_DNA"/>
</dbReference>
<keyword evidence="2" id="KW-1185">Reference proteome</keyword>
<accession>A0A4V2YZG2</accession>
<protein>
    <submittedName>
        <fullName evidence="1">Uncharacterized protein</fullName>
    </submittedName>
</protein>
<gene>
    <name evidence="1" type="ORF">E0F76_09795</name>
</gene>
<sequence>MKQILFLFLIICIAPKSFGQVESNIKFKAIPPLNVIVKPKKELPPPADLPEVEAPKIVTPNILKETNIFNTKPKEDNSFEMGTVKNNFSMIKKNNFEHTIGEVYQSKMTKELSKRLVSEGLKEDDRLLVKIDVNFGEIRTKSKYFVIKYRDFIVVDSDMIKATLNNRQVGGIMELFGDNRQFVINLADGINTFELEAYSKGESGGNTCEFHIFDDQGKEVRSDYWDNWDKGVKGTFVIVKE</sequence>
<dbReference type="Proteomes" id="UP000295479">
    <property type="component" value="Unassembled WGS sequence"/>
</dbReference>
<name>A0A4V2YZG2_9FLAO</name>
<evidence type="ECO:0000313" key="2">
    <source>
        <dbReference type="Proteomes" id="UP000295479"/>
    </source>
</evidence>
<dbReference type="AlphaFoldDB" id="A0A4V2YZG2"/>
<dbReference type="OrthoDB" id="1148517at2"/>
<evidence type="ECO:0000313" key="1">
    <source>
        <dbReference type="EMBL" id="TDD96927.1"/>
    </source>
</evidence>
<dbReference type="RefSeq" id="WP_132004923.1">
    <property type="nucleotide sequence ID" value="NZ_SMFK01000005.1"/>
</dbReference>
<reference evidence="1 2" key="1">
    <citation type="submission" date="2019-03" db="EMBL/GenBank/DDBJ databases">
        <title>Flavobacterium AR-3-4 sp. nov. isolated from arctic soil.</title>
        <authorList>
            <person name="Chaudhary D.K."/>
        </authorList>
    </citation>
    <scope>NUCLEOTIDE SEQUENCE [LARGE SCALE GENOMIC DNA]</scope>
    <source>
        <strain evidence="1 2">AR-3-4</strain>
    </source>
</reference>
<organism evidence="1 2">
    <name type="scientific">Flavobacterium cellulosilyticum</name>
    <dbReference type="NCBI Taxonomy" id="2541731"/>
    <lineage>
        <taxon>Bacteria</taxon>
        <taxon>Pseudomonadati</taxon>
        <taxon>Bacteroidota</taxon>
        <taxon>Flavobacteriia</taxon>
        <taxon>Flavobacteriales</taxon>
        <taxon>Flavobacteriaceae</taxon>
        <taxon>Flavobacterium</taxon>
    </lineage>
</organism>
<proteinExistence type="predicted"/>
<comment type="caution">
    <text evidence="1">The sequence shown here is derived from an EMBL/GenBank/DDBJ whole genome shotgun (WGS) entry which is preliminary data.</text>
</comment>